<dbReference type="AlphaFoldDB" id="A0A2I0KFA4"/>
<dbReference type="GO" id="GO:0009742">
    <property type="term" value="P:brassinosteroid mediated signaling pathway"/>
    <property type="evidence" value="ECO:0007669"/>
    <property type="project" value="InterPro"/>
</dbReference>
<evidence type="ECO:0000313" key="2">
    <source>
        <dbReference type="Proteomes" id="UP000233551"/>
    </source>
</evidence>
<feature type="non-terminal residue" evidence="1">
    <location>
        <position position="81"/>
    </location>
</feature>
<protein>
    <submittedName>
        <fullName evidence="1">Uncharacterized protein</fullName>
    </submittedName>
</protein>
<keyword evidence="2" id="KW-1185">Reference proteome</keyword>
<dbReference type="InterPro" id="IPR045845">
    <property type="entry name" value="BSK"/>
</dbReference>
<dbReference type="PANTHER" id="PTHR45863">
    <property type="entry name" value="SERINE/THREONINE-PROTEIN KINASE BSK5"/>
    <property type="match status" value="1"/>
</dbReference>
<accession>A0A2I0KFA4</accession>
<dbReference type="STRING" id="22663.A0A2I0KFA4"/>
<gene>
    <name evidence="1" type="ORF">CRG98_013142</name>
</gene>
<sequence length="81" mass="9021">MGVRCSKNGVLSEAGSGLPVFREYSLDQLKAATSGFSRDNVVSEHGEKAPNVVFRGKLDDDHWIAVKRFNKSAWPDPRQFL</sequence>
<dbReference type="Proteomes" id="UP000233551">
    <property type="component" value="Unassembled WGS sequence"/>
</dbReference>
<dbReference type="GO" id="GO:0005524">
    <property type="term" value="F:ATP binding"/>
    <property type="evidence" value="ECO:0007669"/>
    <property type="project" value="UniProtKB-KW"/>
</dbReference>
<dbReference type="GO" id="GO:0012505">
    <property type="term" value="C:endomembrane system"/>
    <property type="evidence" value="ECO:0007669"/>
    <property type="project" value="UniProtKB-SubCell"/>
</dbReference>
<dbReference type="PANTHER" id="PTHR45863:SF7">
    <property type="entry name" value="SERINE_THREONINE-PROTEIN KINASE BSK5"/>
    <property type="match status" value="1"/>
</dbReference>
<dbReference type="EMBL" id="PGOL01000674">
    <property type="protein sequence ID" value="PKI66486.1"/>
    <property type="molecule type" value="Genomic_DNA"/>
</dbReference>
<comment type="caution">
    <text evidence="1">The sequence shown here is derived from an EMBL/GenBank/DDBJ whole genome shotgun (WGS) entry which is preliminary data.</text>
</comment>
<name>A0A2I0KFA4_PUNGR</name>
<evidence type="ECO:0000313" key="1">
    <source>
        <dbReference type="EMBL" id="PKI66486.1"/>
    </source>
</evidence>
<reference evidence="1 2" key="1">
    <citation type="submission" date="2017-11" db="EMBL/GenBank/DDBJ databases">
        <title>De-novo sequencing of pomegranate (Punica granatum L.) genome.</title>
        <authorList>
            <person name="Akparov Z."/>
            <person name="Amiraslanov A."/>
            <person name="Hajiyeva S."/>
            <person name="Abbasov M."/>
            <person name="Kaur K."/>
            <person name="Hamwieh A."/>
            <person name="Solovyev V."/>
            <person name="Salamov A."/>
            <person name="Braich B."/>
            <person name="Kosarev P."/>
            <person name="Mahmoud A."/>
            <person name="Hajiyev E."/>
            <person name="Babayeva S."/>
            <person name="Izzatullayeva V."/>
            <person name="Mammadov A."/>
            <person name="Mammadov A."/>
            <person name="Sharifova S."/>
            <person name="Ojaghi J."/>
            <person name="Eynullazada K."/>
            <person name="Bayramov B."/>
            <person name="Abdulazimova A."/>
            <person name="Shahmuradov I."/>
        </authorList>
    </citation>
    <scope>NUCLEOTIDE SEQUENCE [LARGE SCALE GENOMIC DNA]</scope>
    <source>
        <strain evidence="2">cv. AG2017</strain>
        <tissue evidence="1">Leaf</tissue>
    </source>
</reference>
<proteinExistence type="predicted"/>
<dbReference type="Gene3D" id="3.30.200.20">
    <property type="entry name" value="Phosphorylase Kinase, domain 1"/>
    <property type="match status" value="1"/>
</dbReference>
<organism evidence="1 2">
    <name type="scientific">Punica granatum</name>
    <name type="common">Pomegranate</name>
    <dbReference type="NCBI Taxonomy" id="22663"/>
    <lineage>
        <taxon>Eukaryota</taxon>
        <taxon>Viridiplantae</taxon>
        <taxon>Streptophyta</taxon>
        <taxon>Embryophyta</taxon>
        <taxon>Tracheophyta</taxon>
        <taxon>Spermatophyta</taxon>
        <taxon>Magnoliopsida</taxon>
        <taxon>eudicotyledons</taxon>
        <taxon>Gunneridae</taxon>
        <taxon>Pentapetalae</taxon>
        <taxon>rosids</taxon>
        <taxon>malvids</taxon>
        <taxon>Myrtales</taxon>
        <taxon>Lythraceae</taxon>
        <taxon>Punica</taxon>
    </lineage>
</organism>
<dbReference type="GO" id="GO:0004672">
    <property type="term" value="F:protein kinase activity"/>
    <property type="evidence" value="ECO:0007669"/>
    <property type="project" value="InterPro"/>
</dbReference>